<dbReference type="GO" id="GO:0048472">
    <property type="term" value="F:threonine-phosphate decarboxylase activity"/>
    <property type="evidence" value="ECO:0007669"/>
    <property type="project" value="UniProtKB-EC"/>
</dbReference>
<comment type="catalytic activity">
    <reaction evidence="10">
        <text>O-phospho-L-threonine + H(+) = (R)-1-aminopropan-2-yl phosphate + CO2</text>
        <dbReference type="Rhea" id="RHEA:11492"/>
        <dbReference type="ChEBI" id="CHEBI:15378"/>
        <dbReference type="ChEBI" id="CHEBI:16526"/>
        <dbReference type="ChEBI" id="CHEBI:58563"/>
        <dbReference type="ChEBI" id="CHEBI:58675"/>
        <dbReference type="EC" id="4.1.1.81"/>
    </reaction>
</comment>
<dbReference type="EMBL" id="LAQT01000009">
    <property type="protein sequence ID" value="KPC52513.1"/>
    <property type="molecule type" value="Genomic_DNA"/>
</dbReference>
<accession>A0A0N0GNE7</accession>
<evidence type="ECO:0000256" key="5">
    <source>
        <dbReference type="ARBA" id="ARBA00021531"/>
    </source>
</evidence>
<dbReference type="InterPro" id="IPR015422">
    <property type="entry name" value="PyrdxlP-dep_Trfase_small"/>
</dbReference>
<evidence type="ECO:0000256" key="2">
    <source>
        <dbReference type="ARBA" id="ARBA00003444"/>
    </source>
</evidence>
<comment type="caution">
    <text evidence="12">The sequence shown here is derived from an EMBL/GenBank/DDBJ whole genome shotgun (WGS) entry which is preliminary data.</text>
</comment>
<dbReference type="PANTHER" id="PTHR42885:SF1">
    <property type="entry name" value="THREONINE-PHOSPHATE DECARBOXYLASE"/>
    <property type="match status" value="1"/>
</dbReference>
<dbReference type="Proteomes" id="UP000037939">
    <property type="component" value="Unassembled WGS sequence"/>
</dbReference>
<keyword evidence="8 12" id="KW-0456">Lyase</keyword>
<comment type="cofactor">
    <cofactor evidence="1">
        <name>pyridoxal 5'-phosphate</name>
        <dbReference type="ChEBI" id="CHEBI:597326"/>
    </cofactor>
</comment>
<dbReference type="PATRIC" id="fig|857265.3.peg.2410"/>
<evidence type="ECO:0000256" key="9">
    <source>
        <dbReference type="ARBA" id="ARBA00029996"/>
    </source>
</evidence>
<keyword evidence="6" id="KW-0169">Cobalamin biosynthesis</keyword>
<dbReference type="Pfam" id="PF00155">
    <property type="entry name" value="Aminotran_1_2"/>
    <property type="match status" value="1"/>
</dbReference>
<keyword evidence="13" id="KW-1185">Reference proteome</keyword>
<comment type="pathway">
    <text evidence="3">Cofactor biosynthesis; adenosylcobalamin biosynthesis.</text>
</comment>
<keyword evidence="7" id="KW-0663">Pyridoxal phosphate</keyword>
<dbReference type="InterPro" id="IPR004838">
    <property type="entry name" value="NHTrfase_class1_PyrdxlP-BS"/>
</dbReference>
<dbReference type="InterPro" id="IPR015424">
    <property type="entry name" value="PyrdxlP-dep_Trfase"/>
</dbReference>
<dbReference type="RefSeq" id="WP_053938005.1">
    <property type="nucleotide sequence ID" value="NZ_LAQT01000009.1"/>
</dbReference>
<reference evidence="12 13" key="1">
    <citation type="submission" date="2015-07" db="EMBL/GenBank/DDBJ databases">
        <title>Draft genome sequence of the Amantichitinum ursilacus IGB-41, a new chitin-degrading bacterium.</title>
        <authorList>
            <person name="Kirstahler P."/>
            <person name="Guenther M."/>
            <person name="Grumaz C."/>
            <person name="Rupp S."/>
            <person name="Zibek S."/>
            <person name="Sohn K."/>
        </authorList>
    </citation>
    <scope>NUCLEOTIDE SEQUENCE [LARGE SCALE GENOMIC DNA]</scope>
    <source>
        <strain evidence="12 13">IGB-41</strain>
    </source>
</reference>
<evidence type="ECO:0000256" key="8">
    <source>
        <dbReference type="ARBA" id="ARBA00023239"/>
    </source>
</evidence>
<dbReference type="UniPathway" id="UPA00148"/>
<dbReference type="AlphaFoldDB" id="A0A0N0GNE7"/>
<dbReference type="InterPro" id="IPR004839">
    <property type="entry name" value="Aminotransferase_I/II_large"/>
</dbReference>
<evidence type="ECO:0000256" key="4">
    <source>
        <dbReference type="ARBA" id="ARBA00012285"/>
    </source>
</evidence>
<comment type="function">
    <text evidence="2">Decarboxylates L-threonine-O-3-phosphate to yield (R)-1-amino-2-propanol O-2-phosphate, the precursor for the linkage between the nucleotide loop and the corrin ring in cobalamin.</text>
</comment>
<dbReference type="EC" id="4.1.1.81" evidence="4"/>
<dbReference type="Gene3D" id="3.90.1150.10">
    <property type="entry name" value="Aspartate Aminotransferase, domain 1"/>
    <property type="match status" value="1"/>
</dbReference>
<evidence type="ECO:0000256" key="7">
    <source>
        <dbReference type="ARBA" id="ARBA00022898"/>
    </source>
</evidence>
<dbReference type="OrthoDB" id="9799304at2"/>
<feature type="domain" description="Aminotransferase class I/classII large" evidence="11">
    <location>
        <begin position="71"/>
        <end position="328"/>
    </location>
</feature>
<dbReference type="CDD" id="cd00609">
    <property type="entry name" value="AAT_like"/>
    <property type="match status" value="1"/>
</dbReference>
<proteinExistence type="predicted"/>
<sequence>MLQPIPAVPHGGNLSAAIAQYGRPREQWLDLSTGINPHGYPVPALEAAAWLRLPDDGDDLEMIAARHYGAPAALAVAGTQAAIRMLPAVLPAGEIGVSLLTYGEYAPAFAAAGFRLRRFVTPAVADLASADDFVLQPGAALPASLQHLVLVNPNNPTAELYAPDVLLDWQQQLRARGGTLIVDEAFLEALPVASMAAHSALDGLIVLRSVGKFYGLAGARVGFVLAAPGVLQRLALLRGPWSISGPARAVVRAALLDTAWQESTDVALRAAGLRLAQLLADAGFANVAATPLFAWLRTEYAAALHKQLAEQGIWVRRFDHVPSLRLGLPPDEAGWQRLTTALSALSISTDLQA</sequence>
<dbReference type="NCBIfam" id="TIGR01140">
    <property type="entry name" value="L_thr_O3P_dcar"/>
    <property type="match status" value="1"/>
</dbReference>
<dbReference type="PROSITE" id="PS00105">
    <property type="entry name" value="AA_TRANSFER_CLASS_1"/>
    <property type="match status" value="1"/>
</dbReference>
<evidence type="ECO:0000256" key="1">
    <source>
        <dbReference type="ARBA" id="ARBA00001933"/>
    </source>
</evidence>
<evidence type="ECO:0000259" key="11">
    <source>
        <dbReference type="Pfam" id="PF00155"/>
    </source>
</evidence>
<dbReference type="InterPro" id="IPR015421">
    <property type="entry name" value="PyrdxlP-dep_Trfase_major"/>
</dbReference>
<dbReference type="STRING" id="857265.WG78_11730"/>
<evidence type="ECO:0000256" key="6">
    <source>
        <dbReference type="ARBA" id="ARBA00022573"/>
    </source>
</evidence>
<gene>
    <name evidence="12" type="primary">cobD</name>
    <name evidence="12" type="ORF">WG78_11730</name>
</gene>
<dbReference type="GO" id="GO:0009236">
    <property type="term" value="P:cobalamin biosynthetic process"/>
    <property type="evidence" value="ECO:0007669"/>
    <property type="project" value="UniProtKB-UniPathway"/>
</dbReference>
<dbReference type="PANTHER" id="PTHR42885">
    <property type="entry name" value="HISTIDINOL-PHOSPHATE AMINOTRANSFERASE-RELATED"/>
    <property type="match status" value="1"/>
</dbReference>
<name>A0A0N0GNE7_9NEIS</name>
<evidence type="ECO:0000313" key="12">
    <source>
        <dbReference type="EMBL" id="KPC52513.1"/>
    </source>
</evidence>
<dbReference type="Gene3D" id="3.40.640.10">
    <property type="entry name" value="Type I PLP-dependent aspartate aminotransferase-like (Major domain)"/>
    <property type="match status" value="1"/>
</dbReference>
<evidence type="ECO:0000256" key="10">
    <source>
        <dbReference type="ARBA" id="ARBA00048531"/>
    </source>
</evidence>
<organism evidence="12 13">
    <name type="scientific">Amantichitinum ursilacus</name>
    <dbReference type="NCBI Taxonomy" id="857265"/>
    <lineage>
        <taxon>Bacteria</taxon>
        <taxon>Pseudomonadati</taxon>
        <taxon>Pseudomonadota</taxon>
        <taxon>Betaproteobacteria</taxon>
        <taxon>Neisseriales</taxon>
        <taxon>Chitinibacteraceae</taxon>
        <taxon>Amantichitinum</taxon>
    </lineage>
</organism>
<evidence type="ECO:0000313" key="13">
    <source>
        <dbReference type="Proteomes" id="UP000037939"/>
    </source>
</evidence>
<protein>
    <recommendedName>
        <fullName evidence="5">Putative 8-amino-7-oxononanoate synthase</fullName>
        <ecNumber evidence="4">4.1.1.81</ecNumber>
    </recommendedName>
    <alternativeName>
        <fullName evidence="9">L-threonine-O-3-phosphate decarboxylase</fullName>
    </alternativeName>
</protein>
<evidence type="ECO:0000256" key="3">
    <source>
        <dbReference type="ARBA" id="ARBA00004953"/>
    </source>
</evidence>
<dbReference type="InterPro" id="IPR005860">
    <property type="entry name" value="CobD"/>
</dbReference>
<dbReference type="SUPFAM" id="SSF53383">
    <property type="entry name" value="PLP-dependent transferases"/>
    <property type="match status" value="1"/>
</dbReference>
<dbReference type="GO" id="GO:0030170">
    <property type="term" value="F:pyridoxal phosphate binding"/>
    <property type="evidence" value="ECO:0007669"/>
    <property type="project" value="InterPro"/>
</dbReference>